<dbReference type="GO" id="GO:0005524">
    <property type="term" value="F:ATP binding"/>
    <property type="evidence" value="ECO:0007669"/>
    <property type="project" value="UniProtKB-KW"/>
</dbReference>
<evidence type="ECO:0000256" key="3">
    <source>
        <dbReference type="ARBA" id="ARBA00022741"/>
    </source>
</evidence>
<evidence type="ECO:0000256" key="4">
    <source>
        <dbReference type="ARBA" id="ARBA00022840"/>
    </source>
</evidence>
<keyword evidence="2" id="KW-0813">Transport</keyword>
<dbReference type="CDD" id="cd03219">
    <property type="entry name" value="ABC_Mj1267_LivG_branched"/>
    <property type="match status" value="1"/>
</dbReference>
<keyword evidence="3" id="KW-0547">Nucleotide-binding</keyword>
<dbReference type="PROSITE" id="PS00211">
    <property type="entry name" value="ABC_TRANSPORTER_1"/>
    <property type="match status" value="1"/>
</dbReference>
<sequence length="262" mass="28344">MTTLLTVDSLSKSFRGVHAIRDASFDVTAGKVHGIIGPNGAGKTTLFNLISGLLEPTSGTVSLNGKDISALPPYARTQLGMARTFQNIRLFSEMTVIENVLTGMHIQLHTPFWRTLVPFAGAEEKQAKAKAAELLELVGLADKALTRSASLAYGEQRRLEIARALASDPKILLLDEPAAGMNPLETQDLAVLLKKLNERGITLLLVEHDMRFVMDLCDQITVLNFGKVIAEGEPAEIRSNSAVIEAYLGPKVAERLLKEASA</sequence>
<dbReference type="InterPro" id="IPR003593">
    <property type="entry name" value="AAA+_ATPase"/>
</dbReference>
<dbReference type="InterPro" id="IPR017871">
    <property type="entry name" value="ABC_transporter-like_CS"/>
</dbReference>
<dbReference type="STRING" id="735517.SAMN05444272_4138"/>
<accession>A0A1M7P653</accession>
<dbReference type="Gene3D" id="3.40.50.300">
    <property type="entry name" value="P-loop containing nucleotide triphosphate hydrolases"/>
    <property type="match status" value="1"/>
</dbReference>
<dbReference type="Proteomes" id="UP000186002">
    <property type="component" value="Unassembled WGS sequence"/>
</dbReference>
<evidence type="ECO:0000313" key="7">
    <source>
        <dbReference type="Proteomes" id="UP000186002"/>
    </source>
</evidence>
<keyword evidence="4 6" id="KW-0067">ATP-binding</keyword>
<dbReference type="Pfam" id="PF12399">
    <property type="entry name" value="BCA_ABC_TP_C"/>
    <property type="match status" value="1"/>
</dbReference>
<dbReference type="OrthoDB" id="9806149at2"/>
<dbReference type="Pfam" id="PF00005">
    <property type="entry name" value="ABC_tran"/>
    <property type="match status" value="1"/>
</dbReference>
<dbReference type="EMBL" id="FRBW01000006">
    <property type="protein sequence ID" value="SHN12079.1"/>
    <property type="molecule type" value="Genomic_DNA"/>
</dbReference>
<comment type="similarity">
    <text evidence="1">Belongs to the ABC transporter superfamily.</text>
</comment>
<dbReference type="SUPFAM" id="SSF52540">
    <property type="entry name" value="P-loop containing nucleoside triphosphate hydrolases"/>
    <property type="match status" value="1"/>
</dbReference>
<evidence type="ECO:0000313" key="6">
    <source>
        <dbReference type="EMBL" id="SHN12079.1"/>
    </source>
</evidence>
<dbReference type="PANTHER" id="PTHR45772:SF9">
    <property type="entry name" value="CONSERVED COMPONENT OF ABC TRANSPORTER FOR NATURAL AMINO ACIDS"/>
    <property type="match status" value="1"/>
</dbReference>
<dbReference type="PANTHER" id="PTHR45772">
    <property type="entry name" value="CONSERVED COMPONENT OF ABC TRANSPORTER FOR NATURAL AMINO ACIDS-RELATED"/>
    <property type="match status" value="1"/>
</dbReference>
<dbReference type="GO" id="GO:0016887">
    <property type="term" value="F:ATP hydrolysis activity"/>
    <property type="evidence" value="ECO:0007669"/>
    <property type="project" value="InterPro"/>
</dbReference>
<name>A0A1M7P653_9HYPH</name>
<dbReference type="SMART" id="SM00382">
    <property type="entry name" value="AAA"/>
    <property type="match status" value="1"/>
</dbReference>
<dbReference type="PROSITE" id="PS50893">
    <property type="entry name" value="ABC_TRANSPORTER_2"/>
    <property type="match status" value="1"/>
</dbReference>
<dbReference type="InterPro" id="IPR003439">
    <property type="entry name" value="ABC_transporter-like_ATP-bd"/>
</dbReference>
<dbReference type="RefSeq" id="WP_073015275.1">
    <property type="nucleotide sequence ID" value="NZ_FRBW01000006.1"/>
</dbReference>
<proteinExistence type="inferred from homology"/>
<dbReference type="GO" id="GO:0005886">
    <property type="term" value="C:plasma membrane"/>
    <property type="evidence" value="ECO:0007669"/>
    <property type="project" value="TreeGrafter"/>
</dbReference>
<dbReference type="FunFam" id="3.40.50.300:FF:000421">
    <property type="entry name" value="Branched-chain amino acid ABC transporter ATP-binding protein"/>
    <property type="match status" value="1"/>
</dbReference>
<dbReference type="InterPro" id="IPR032823">
    <property type="entry name" value="BCA_ABC_TP_C"/>
</dbReference>
<protein>
    <submittedName>
        <fullName evidence="6">Amino acid/amide ABC transporter ATP-binding protein 1, HAAT family</fullName>
    </submittedName>
</protein>
<evidence type="ECO:0000259" key="5">
    <source>
        <dbReference type="PROSITE" id="PS50893"/>
    </source>
</evidence>
<evidence type="ECO:0000256" key="1">
    <source>
        <dbReference type="ARBA" id="ARBA00005417"/>
    </source>
</evidence>
<organism evidence="6 7">
    <name type="scientific">Roseibium suaedae</name>
    <dbReference type="NCBI Taxonomy" id="735517"/>
    <lineage>
        <taxon>Bacteria</taxon>
        <taxon>Pseudomonadati</taxon>
        <taxon>Pseudomonadota</taxon>
        <taxon>Alphaproteobacteria</taxon>
        <taxon>Hyphomicrobiales</taxon>
        <taxon>Stappiaceae</taxon>
        <taxon>Roseibium</taxon>
    </lineage>
</organism>
<dbReference type="InterPro" id="IPR027417">
    <property type="entry name" value="P-loop_NTPase"/>
</dbReference>
<evidence type="ECO:0000256" key="2">
    <source>
        <dbReference type="ARBA" id="ARBA00022448"/>
    </source>
</evidence>
<feature type="domain" description="ABC transporter" evidence="5">
    <location>
        <begin position="5"/>
        <end position="250"/>
    </location>
</feature>
<gene>
    <name evidence="6" type="ORF">SAMN05444272_4138</name>
</gene>
<keyword evidence="7" id="KW-1185">Reference proteome</keyword>
<dbReference type="InterPro" id="IPR051120">
    <property type="entry name" value="ABC_AA/LPS_Transport"/>
</dbReference>
<dbReference type="AlphaFoldDB" id="A0A1M7P653"/>
<reference evidence="6 7" key="1">
    <citation type="submission" date="2016-11" db="EMBL/GenBank/DDBJ databases">
        <authorList>
            <person name="Jaros S."/>
            <person name="Januszkiewicz K."/>
            <person name="Wedrychowicz H."/>
        </authorList>
    </citation>
    <scope>NUCLEOTIDE SEQUENCE [LARGE SCALE GENOMIC DNA]</scope>
    <source>
        <strain evidence="6 7">DSM 22153</strain>
    </source>
</reference>